<feature type="compositionally biased region" description="Basic residues" evidence="1">
    <location>
        <begin position="1"/>
        <end position="12"/>
    </location>
</feature>
<dbReference type="AlphaFoldDB" id="A0AAD5E9F8"/>
<reference evidence="2" key="2">
    <citation type="journal article" date="2022" name="Proc. Natl. Acad. Sci. U.S.A.">
        <title>Diploid-dominant life cycles characterize the early evolution of Fungi.</title>
        <authorList>
            <person name="Amses K.R."/>
            <person name="Simmons D.R."/>
            <person name="Longcore J.E."/>
            <person name="Mondo S.J."/>
            <person name="Seto K."/>
            <person name="Jeronimo G.H."/>
            <person name="Bonds A.E."/>
            <person name="Quandt C.A."/>
            <person name="Davis W.J."/>
            <person name="Chang Y."/>
            <person name="Federici B.A."/>
            <person name="Kuo A."/>
            <person name="LaButti K."/>
            <person name="Pangilinan J."/>
            <person name="Andreopoulos W."/>
            <person name="Tritt A."/>
            <person name="Riley R."/>
            <person name="Hundley H."/>
            <person name="Johnson J."/>
            <person name="Lipzen A."/>
            <person name="Barry K."/>
            <person name="Lang B.F."/>
            <person name="Cuomo C.A."/>
            <person name="Buchler N.E."/>
            <person name="Grigoriev I.V."/>
            <person name="Spatafora J.W."/>
            <person name="Stajich J.E."/>
            <person name="James T.Y."/>
        </authorList>
    </citation>
    <scope>NUCLEOTIDE SEQUENCE</scope>
    <source>
        <strain evidence="2">AG</strain>
    </source>
</reference>
<reference evidence="2" key="1">
    <citation type="submission" date="2021-06" db="EMBL/GenBank/DDBJ databases">
        <authorList>
            <consortium name="DOE Joint Genome Institute"/>
            <person name="Mondo S.J."/>
            <person name="Amses K.R."/>
            <person name="Simmons D.R."/>
            <person name="Longcore J.E."/>
            <person name="Seto K."/>
            <person name="Alves G.H."/>
            <person name="Bonds A.E."/>
            <person name="Quandt C.A."/>
            <person name="Davis W.J."/>
            <person name="Chang Y."/>
            <person name="Letcher P.M."/>
            <person name="Powell M.J."/>
            <person name="Kuo A."/>
            <person name="Labutti K."/>
            <person name="Pangilinan J."/>
            <person name="Andreopoulos W."/>
            <person name="Tritt A."/>
            <person name="Riley R."/>
            <person name="Hundley H."/>
            <person name="Johnson J."/>
            <person name="Lipzen A."/>
            <person name="Barry K."/>
            <person name="Berbee M.L."/>
            <person name="Buchler N.E."/>
            <person name="Grigoriev I.V."/>
            <person name="Spatafora J.W."/>
            <person name="Stajich J.E."/>
            <person name="James T.Y."/>
        </authorList>
    </citation>
    <scope>NUCLEOTIDE SEQUENCE</scope>
    <source>
        <strain evidence="2">AG</strain>
    </source>
</reference>
<gene>
    <name evidence="2" type="ORF">K450DRAFT_243007</name>
</gene>
<sequence length="198" mass="22546">MFGGHHHRRHHSAPNTPFLGSGGRITPREFAVDAATFAGAEALIHQYENRHHDQHHPLRDAALAGAAAFGVQKIQNHFDQPQMAGYPMQQYQQYQQPYGNPYNNYYGGGYGANPYGGGYGGGYGGYGAGQNVYNGYHTYNMYGGDMYQNPYMPYQQQHYHRRHMGGLFSSNPYEREFQPRYSIMQPGQMNWGMQQPFY</sequence>
<accession>A0AAD5E9F8</accession>
<evidence type="ECO:0000256" key="1">
    <source>
        <dbReference type="SAM" id="MobiDB-lite"/>
    </source>
</evidence>
<dbReference type="EMBL" id="MU620922">
    <property type="protein sequence ID" value="KAI8579147.1"/>
    <property type="molecule type" value="Genomic_DNA"/>
</dbReference>
<comment type="caution">
    <text evidence="2">The sequence shown here is derived from an EMBL/GenBank/DDBJ whole genome shotgun (WGS) entry which is preliminary data.</text>
</comment>
<protein>
    <submittedName>
        <fullName evidence="2">Uncharacterized protein</fullName>
    </submittedName>
</protein>
<evidence type="ECO:0000313" key="2">
    <source>
        <dbReference type="EMBL" id="KAI8579147.1"/>
    </source>
</evidence>
<dbReference type="RefSeq" id="XP_051444151.1">
    <property type="nucleotide sequence ID" value="XM_051589350.1"/>
</dbReference>
<feature type="region of interest" description="Disordered" evidence="1">
    <location>
        <begin position="1"/>
        <end position="24"/>
    </location>
</feature>
<name>A0AAD5E9F8_UMBRA</name>
<dbReference type="Proteomes" id="UP001206595">
    <property type="component" value="Unassembled WGS sequence"/>
</dbReference>
<organism evidence="2 3">
    <name type="scientific">Umbelopsis ramanniana AG</name>
    <dbReference type="NCBI Taxonomy" id="1314678"/>
    <lineage>
        <taxon>Eukaryota</taxon>
        <taxon>Fungi</taxon>
        <taxon>Fungi incertae sedis</taxon>
        <taxon>Mucoromycota</taxon>
        <taxon>Mucoromycotina</taxon>
        <taxon>Umbelopsidomycetes</taxon>
        <taxon>Umbelopsidales</taxon>
        <taxon>Umbelopsidaceae</taxon>
        <taxon>Umbelopsis</taxon>
    </lineage>
</organism>
<evidence type="ECO:0000313" key="3">
    <source>
        <dbReference type="Proteomes" id="UP001206595"/>
    </source>
</evidence>
<proteinExistence type="predicted"/>
<dbReference type="GeneID" id="75914695"/>
<keyword evidence="3" id="KW-1185">Reference proteome</keyword>